<dbReference type="InterPro" id="IPR011658">
    <property type="entry name" value="PA14_dom"/>
</dbReference>
<dbReference type="EMBL" id="FNVR01000035">
    <property type="protein sequence ID" value="SEG42667.1"/>
    <property type="molecule type" value="Genomic_DNA"/>
</dbReference>
<sequence length="610" mass="68327">MFNLIVRKAFLPLALMIGGAVFAQKNKTVDDFKDFGKIPKSWKQVGGIHADWESNDFLSTSPGTGILVNPPKPNNGPHLVSGFEHGDIELEVEFMIPKGSNSGVYLQGRYEVQIFDSWGKANPNSGDAGGIYQRWDAEKRQGFEGKAPRMNVSKAPGLWQHLKIVFEAPRFNSEGVKVKNAKFVQVFQNGVLIQENIEVTGPTTSAMFEDEKELGPLMIQGDHGPIAVRNVEYKLFGNPTPQIKDLRFAYYKGKFQTVDEFKGKIPNETGQLNKITWDLGHGIIDFAYEYSGNMEIPVSGEYTFSLATFGNSSLTVNGQNILDDQNESPRSQTIRLEKGATPFKLIFYKPNYPGRRPQLGFFVEGPGIKRSSLHDPNSYVEHVIQKPLYVEVLDDPLILRGFLKHADQVRTHTVSVGESSGANFVYDLQLGSPLGIWRGGFLDTAPMWRQRGESQLMLPNGALVELVAGPTIAELDSRNTPWPDTLNSDLHHIQGYFLNRDRRPTFKYVFDQVAVEDFFETELEGKILTRTISYRNVKQSSHFWARITAAESIVDSGDGVYLINQGEYYVKLADGISSNALLRNSPLGQELLIPLSKEDEKSTIKYSLIY</sequence>
<organism evidence="3 4">
    <name type="scientific">Algoriphagus boritolerans DSM 17298 = JCM 18970</name>
    <dbReference type="NCBI Taxonomy" id="1120964"/>
    <lineage>
        <taxon>Bacteria</taxon>
        <taxon>Pseudomonadati</taxon>
        <taxon>Bacteroidota</taxon>
        <taxon>Cytophagia</taxon>
        <taxon>Cytophagales</taxon>
        <taxon>Cyclobacteriaceae</taxon>
        <taxon>Algoriphagus</taxon>
    </lineage>
</organism>
<feature type="signal peptide" evidence="1">
    <location>
        <begin position="1"/>
        <end position="23"/>
    </location>
</feature>
<dbReference type="Gene3D" id="2.60.120.560">
    <property type="entry name" value="Exo-inulinase, domain 1"/>
    <property type="match status" value="1"/>
</dbReference>
<keyword evidence="1" id="KW-0732">Signal</keyword>
<proteinExistence type="predicted"/>
<dbReference type="InterPro" id="IPR010496">
    <property type="entry name" value="AL/BT2_dom"/>
</dbReference>
<dbReference type="InterPro" id="IPR037524">
    <property type="entry name" value="PA14/GLEYA"/>
</dbReference>
<protein>
    <submittedName>
        <fullName evidence="3">PA14 domain-containing protein</fullName>
    </submittedName>
</protein>
<dbReference type="RefSeq" id="WP_103926444.1">
    <property type="nucleotide sequence ID" value="NZ_FNVR01000035.1"/>
</dbReference>
<gene>
    <name evidence="3" type="ORF">SAMN03080598_03876</name>
</gene>
<dbReference type="Proteomes" id="UP000236736">
    <property type="component" value="Unassembled WGS sequence"/>
</dbReference>
<dbReference type="PROSITE" id="PS51820">
    <property type="entry name" value="PA14"/>
    <property type="match status" value="1"/>
</dbReference>
<dbReference type="SUPFAM" id="SSF56988">
    <property type="entry name" value="Anthrax protective antigen"/>
    <property type="match status" value="1"/>
</dbReference>
<dbReference type="Pfam" id="PF06439">
    <property type="entry name" value="3keto-disac_hyd"/>
    <property type="match status" value="1"/>
</dbReference>
<keyword evidence="4" id="KW-1185">Reference proteome</keyword>
<evidence type="ECO:0000256" key="1">
    <source>
        <dbReference type="SAM" id="SignalP"/>
    </source>
</evidence>
<dbReference type="Gene3D" id="3.90.182.10">
    <property type="entry name" value="Toxin - Anthrax Protective Antigen,domain 1"/>
    <property type="match status" value="1"/>
</dbReference>
<evidence type="ECO:0000313" key="3">
    <source>
        <dbReference type="EMBL" id="SEG42667.1"/>
    </source>
</evidence>
<name>A0A1H6A3W8_9BACT</name>
<dbReference type="STRING" id="1120964.GCA_001313265_07029"/>
<dbReference type="GO" id="GO:0016787">
    <property type="term" value="F:hydrolase activity"/>
    <property type="evidence" value="ECO:0007669"/>
    <property type="project" value="InterPro"/>
</dbReference>
<dbReference type="Pfam" id="PF07691">
    <property type="entry name" value="PA14"/>
    <property type="match status" value="1"/>
</dbReference>
<evidence type="ECO:0000313" key="4">
    <source>
        <dbReference type="Proteomes" id="UP000236736"/>
    </source>
</evidence>
<dbReference type="AlphaFoldDB" id="A0A1H6A3W8"/>
<evidence type="ECO:0000259" key="2">
    <source>
        <dbReference type="PROSITE" id="PS51820"/>
    </source>
</evidence>
<accession>A0A1H6A3W8</accession>
<dbReference type="OrthoDB" id="938897at2"/>
<reference evidence="4" key="1">
    <citation type="submission" date="2016-10" db="EMBL/GenBank/DDBJ databases">
        <authorList>
            <person name="Varghese N."/>
            <person name="Submissions S."/>
        </authorList>
    </citation>
    <scope>NUCLEOTIDE SEQUENCE [LARGE SCALE GENOMIC DNA]</scope>
    <source>
        <strain evidence="4">DSM 17298</strain>
    </source>
</reference>
<feature type="chain" id="PRO_5009292236" evidence="1">
    <location>
        <begin position="24"/>
        <end position="610"/>
    </location>
</feature>
<feature type="domain" description="PA14" evidence="2">
    <location>
        <begin position="241"/>
        <end position="377"/>
    </location>
</feature>